<dbReference type="GO" id="GO:0005506">
    <property type="term" value="F:iron ion binding"/>
    <property type="evidence" value="ECO:0007669"/>
    <property type="project" value="InterPro"/>
</dbReference>
<accession>A0A1H7JI43</accession>
<dbReference type="OrthoDB" id="4133219at2"/>
<dbReference type="InterPro" id="IPR036396">
    <property type="entry name" value="Cyt_P450_sf"/>
</dbReference>
<proteinExistence type="inferred from homology"/>
<dbReference type="PRINTS" id="PR00385">
    <property type="entry name" value="P450"/>
</dbReference>
<reference evidence="8 9" key="1">
    <citation type="submission" date="2016-10" db="EMBL/GenBank/DDBJ databases">
        <authorList>
            <person name="de Groot N.N."/>
        </authorList>
    </citation>
    <scope>NUCLEOTIDE SEQUENCE [LARGE SCALE GENOMIC DNA]</scope>
    <source>
        <strain evidence="8 9">DSM 43357</strain>
    </source>
</reference>
<evidence type="ECO:0000256" key="5">
    <source>
        <dbReference type="ARBA" id="ARBA00023004"/>
    </source>
</evidence>
<organism evidence="8 9">
    <name type="scientific">Nonomuraea pusilla</name>
    <dbReference type="NCBI Taxonomy" id="46177"/>
    <lineage>
        <taxon>Bacteria</taxon>
        <taxon>Bacillati</taxon>
        <taxon>Actinomycetota</taxon>
        <taxon>Actinomycetes</taxon>
        <taxon>Streptosporangiales</taxon>
        <taxon>Streptosporangiaceae</taxon>
        <taxon>Nonomuraea</taxon>
    </lineage>
</organism>
<dbReference type="GO" id="GO:0004497">
    <property type="term" value="F:monooxygenase activity"/>
    <property type="evidence" value="ECO:0007669"/>
    <property type="project" value="UniProtKB-KW"/>
</dbReference>
<keyword evidence="3 7" id="KW-0479">Metal-binding</keyword>
<evidence type="ECO:0000256" key="3">
    <source>
        <dbReference type="ARBA" id="ARBA00022723"/>
    </source>
</evidence>
<dbReference type="Proteomes" id="UP000198953">
    <property type="component" value="Unassembled WGS sequence"/>
</dbReference>
<dbReference type="GO" id="GO:0016705">
    <property type="term" value="F:oxidoreductase activity, acting on paired donors, with incorporation or reduction of molecular oxygen"/>
    <property type="evidence" value="ECO:0007669"/>
    <property type="project" value="InterPro"/>
</dbReference>
<dbReference type="RefSeq" id="WP_055501924.1">
    <property type="nucleotide sequence ID" value="NZ_BBZG01000001.1"/>
</dbReference>
<evidence type="ECO:0000256" key="7">
    <source>
        <dbReference type="RuleBase" id="RU000461"/>
    </source>
</evidence>
<dbReference type="EMBL" id="FOBF01000002">
    <property type="protein sequence ID" value="SEK74243.1"/>
    <property type="molecule type" value="Genomic_DNA"/>
</dbReference>
<evidence type="ECO:0000256" key="1">
    <source>
        <dbReference type="ARBA" id="ARBA00010617"/>
    </source>
</evidence>
<dbReference type="InterPro" id="IPR001128">
    <property type="entry name" value="Cyt_P450"/>
</dbReference>
<dbReference type="SUPFAM" id="SSF48264">
    <property type="entry name" value="Cytochrome P450"/>
    <property type="match status" value="1"/>
</dbReference>
<name>A0A1H7JI43_9ACTN</name>
<evidence type="ECO:0000256" key="2">
    <source>
        <dbReference type="ARBA" id="ARBA00022617"/>
    </source>
</evidence>
<evidence type="ECO:0000256" key="4">
    <source>
        <dbReference type="ARBA" id="ARBA00023002"/>
    </source>
</evidence>
<dbReference type="CDD" id="cd11030">
    <property type="entry name" value="CYP105-like"/>
    <property type="match status" value="1"/>
</dbReference>
<dbReference type="STRING" id="46177.SAMN05660976_01131"/>
<evidence type="ECO:0000256" key="6">
    <source>
        <dbReference type="ARBA" id="ARBA00023033"/>
    </source>
</evidence>
<dbReference type="PANTHER" id="PTHR46696:SF1">
    <property type="entry name" value="CYTOCHROME P450 YJIB-RELATED"/>
    <property type="match status" value="1"/>
</dbReference>
<gene>
    <name evidence="8" type="ORF">SAMN05660976_01131</name>
</gene>
<dbReference type="PANTHER" id="PTHR46696">
    <property type="entry name" value="P450, PUTATIVE (EUROFUNG)-RELATED"/>
    <property type="match status" value="1"/>
</dbReference>
<keyword evidence="6 7" id="KW-0503">Monooxygenase</keyword>
<evidence type="ECO:0000313" key="8">
    <source>
        <dbReference type="EMBL" id="SEK74243.1"/>
    </source>
</evidence>
<comment type="similarity">
    <text evidence="1 7">Belongs to the cytochrome P450 family.</text>
</comment>
<dbReference type="InterPro" id="IPR017972">
    <property type="entry name" value="Cyt_P450_CS"/>
</dbReference>
<dbReference type="InterPro" id="IPR002397">
    <property type="entry name" value="Cyt_P450_B"/>
</dbReference>
<dbReference type="PRINTS" id="PR00359">
    <property type="entry name" value="BP450"/>
</dbReference>
<keyword evidence="4 7" id="KW-0560">Oxidoreductase</keyword>
<dbReference type="GO" id="GO:0020037">
    <property type="term" value="F:heme binding"/>
    <property type="evidence" value="ECO:0007669"/>
    <property type="project" value="InterPro"/>
</dbReference>
<dbReference type="AlphaFoldDB" id="A0A1H7JI43"/>
<dbReference type="Gene3D" id="1.10.630.10">
    <property type="entry name" value="Cytochrome P450"/>
    <property type="match status" value="1"/>
</dbReference>
<dbReference type="Pfam" id="PF00067">
    <property type="entry name" value="p450"/>
    <property type="match status" value="1"/>
</dbReference>
<keyword evidence="5 7" id="KW-0408">Iron</keyword>
<dbReference type="FunFam" id="1.10.630.10:FF:000018">
    <property type="entry name" value="Cytochrome P450 monooxygenase"/>
    <property type="match status" value="1"/>
</dbReference>
<keyword evidence="2 7" id="KW-0349">Heme</keyword>
<dbReference type="PROSITE" id="PS00086">
    <property type="entry name" value="CYTOCHROME_P450"/>
    <property type="match status" value="1"/>
</dbReference>
<protein>
    <submittedName>
        <fullName evidence="8">Pentalenic acid synthase</fullName>
    </submittedName>
</protein>
<keyword evidence="9" id="KW-1185">Reference proteome</keyword>
<evidence type="ECO:0000313" key="9">
    <source>
        <dbReference type="Proteomes" id="UP000198953"/>
    </source>
</evidence>
<sequence length="395" mass="43731">MTTAPPAFPQARVCPHLPPPAYAELRQGPALRRVTTHAGQLAWLVTRYDQARTLLKDPRLSSDRRRPGFPVISVQVKLLTERKRQALIGMDPPEHDVQRRMFLPDFTLKKVSERRADIERIVQESLDDMMEHGPPADLYRDFALPVPFRVICRLLGAPWEDRDFFQDAIRRLVRTFDTAEGRQAGAELLVYFEHLVTEYKTRPDAAGLIGRLAGSGRISDDDLALAAMSLLIAGHETTAAMIALGAVTLMENPDQLAAIRTDPEAIKPAVEELLRFQSIADSANLRVATADIEIDGVVIKAGEGILVPGSLANRDAEVFEDPDTFDARRDAGGHIAFGYGRHQCLGQNLARLELQIALTALWQRIPTLRMTVPAEELTARPPGAIQGIDALPVTW</sequence>